<reference evidence="2 3" key="1">
    <citation type="journal article" date="2024" name="Proc. Natl. Acad. Sci. U.S.A.">
        <title>The genetic regulatory architecture and epigenomic basis for age-related changes in rattlesnake venom.</title>
        <authorList>
            <person name="Hogan M.P."/>
            <person name="Holding M.L."/>
            <person name="Nystrom G.S."/>
            <person name="Colston T.J."/>
            <person name="Bartlett D.A."/>
            <person name="Mason A.J."/>
            <person name="Ellsworth S.A."/>
            <person name="Rautsaw R.M."/>
            <person name="Lawrence K.C."/>
            <person name="Strickland J.L."/>
            <person name="He B."/>
            <person name="Fraser P."/>
            <person name="Margres M.J."/>
            <person name="Gilbert D.M."/>
            <person name="Gibbs H.L."/>
            <person name="Parkinson C.L."/>
            <person name="Rokyta D.R."/>
        </authorList>
    </citation>
    <scope>NUCLEOTIDE SEQUENCE [LARGE SCALE GENOMIC DNA]</scope>
    <source>
        <strain evidence="2">DRR0105</strain>
    </source>
</reference>
<organism evidence="2 3">
    <name type="scientific">Crotalus adamanteus</name>
    <name type="common">Eastern diamondback rattlesnake</name>
    <dbReference type="NCBI Taxonomy" id="8729"/>
    <lineage>
        <taxon>Eukaryota</taxon>
        <taxon>Metazoa</taxon>
        <taxon>Chordata</taxon>
        <taxon>Craniata</taxon>
        <taxon>Vertebrata</taxon>
        <taxon>Euteleostomi</taxon>
        <taxon>Lepidosauria</taxon>
        <taxon>Squamata</taxon>
        <taxon>Bifurcata</taxon>
        <taxon>Unidentata</taxon>
        <taxon>Episquamata</taxon>
        <taxon>Toxicofera</taxon>
        <taxon>Serpentes</taxon>
        <taxon>Colubroidea</taxon>
        <taxon>Viperidae</taxon>
        <taxon>Crotalinae</taxon>
        <taxon>Crotalus</taxon>
    </lineage>
</organism>
<dbReference type="AlphaFoldDB" id="A0AAW1C3H4"/>
<evidence type="ECO:0000256" key="1">
    <source>
        <dbReference type="SAM" id="MobiDB-lite"/>
    </source>
</evidence>
<comment type="caution">
    <text evidence="2">The sequence shown here is derived from an EMBL/GenBank/DDBJ whole genome shotgun (WGS) entry which is preliminary data.</text>
</comment>
<dbReference type="PANTHER" id="PTHR16798:SF0">
    <property type="entry name" value="FANCONI ANEMIA GROUP C PROTEIN"/>
    <property type="match status" value="1"/>
</dbReference>
<dbReference type="GO" id="GO:0036297">
    <property type="term" value="P:interstrand cross-link repair"/>
    <property type="evidence" value="ECO:0007669"/>
    <property type="project" value="InterPro"/>
</dbReference>
<dbReference type="GO" id="GO:0006289">
    <property type="term" value="P:nucleotide-excision repair"/>
    <property type="evidence" value="ECO:0007669"/>
    <property type="project" value="TreeGrafter"/>
</dbReference>
<dbReference type="Proteomes" id="UP001474421">
    <property type="component" value="Unassembled WGS sequence"/>
</dbReference>
<dbReference type="PRINTS" id="PR00494">
    <property type="entry name" value="FANCONICGENE"/>
</dbReference>
<evidence type="ECO:0000313" key="2">
    <source>
        <dbReference type="EMBL" id="KAK9408258.1"/>
    </source>
</evidence>
<dbReference type="GO" id="GO:0043240">
    <property type="term" value="C:Fanconi anaemia nuclear complex"/>
    <property type="evidence" value="ECO:0007669"/>
    <property type="project" value="InterPro"/>
</dbReference>
<keyword evidence="3" id="KW-1185">Reference proteome</keyword>
<dbReference type="PANTHER" id="PTHR16798">
    <property type="entry name" value="FANCONI ANEMIA GROUP C PROTEIN FANCC"/>
    <property type="match status" value="1"/>
</dbReference>
<gene>
    <name evidence="2" type="ORF">NXF25_007032</name>
</gene>
<name>A0AAW1C3H4_CROAD</name>
<accession>A0AAW1C3H4</accession>
<dbReference type="Pfam" id="PF02106">
    <property type="entry name" value="Fanconi_C"/>
    <property type="match status" value="1"/>
</dbReference>
<feature type="region of interest" description="Disordered" evidence="1">
    <location>
        <begin position="136"/>
        <end position="168"/>
    </location>
</feature>
<dbReference type="InterPro" id="IPR000686">
    <property type="entry name" value="FANCC"/>
</dbReference>
<dbReference type="GO" id="GO:0034599">
    <property type="term" value="P:cellular response to oxidative stress"/>
    <property type="evidence" value="ECO:0007669"/>
    <property type="project" value="TreeGrafter"/>
</dbReference>
<protein>
    <submittedName>
        <fullName evidence="2">Fanconi anemia complementation group C</fullName>
    </submittedName>
</protein>
<evidence type="ECO:0000313" key="3">
    <source>
        <dbReference type="Proteomes" id="UP001474421"/>
    </source>
</evidence>
<sequence>MLGLKGLRPRKARKSHLLSFRLAQGNRREEQHPHPAVIGRTGCSSAASPHLLLQGRFESWAGGSLGELRGSGSVFVGAGTKRLQSPGLRSRFPPSPLQLHFSSPTRWEKTYSTQRFPRRSVPRILRRWPEHQRASQNKELVKPLSARGAWQRARGKETTPSCFPATGRNKARFAPGKELVQRPRSVLTGSSCSCYPPGCCFGTTTDDRMVEDSGVSNSSIEFWLNKTLQWDQITTLESQQDVCLHLPELQEFLLQIYGALKHMNSTTAVQKFPLIGQLLGRLCWNPFVIGYDECQKILMCCLCCLYSGEPQNPLELKANSWIQNSLCHLLSFCGLGNHGTDINKFISTLGFTSVDYYSKVIENIVSSLVTELSRTQVNGFNDKQTMSCRVTSMSLLCVPLITLPDIKPLIEALLNYRDHGPQEVLHSQFLEVVNEAILRKNISLSETAVLQLWLRHLPSLEKAILRNIEQLISSQSRSMEEMACVIKDSLLHQAACHPAVFRTIDEIFKNALLETAGAQEIMIVMQVFTQCFVQAYHENNKQHKFPLKAYFPHNPHSLVMAFLKAPSDLPGNSLYQHLDHLAGMLKTTVEVKGSESLDEAFNNWLLLIHFGEWADLAAKQLLLSQADSSNLLWLLVFYYTPNNVNQQRTQIMVEARSVCDYLTSLSRMPTISVADLQTLLSSKTSVNHSAAKHIVMHLIISFVLFTPNGHTIARELITYILAGGGEIPEVTGLLIRISNTASQLGVKYQCSVKLGNDLLQEFRCGA</sequence>
<proteinExistence type="predicted"/>
<dbReference type="EMBL" id="JAOTOJ010000002">
    <property type="protein sequence ID" value="KAK9408258.1"/>
    <property type="molecule type" value="Genomic_DNA"/>
</dbReference>